<dbReference type="InterPro" id="IPR050275">
    <property type="entry name" value="PGM_Phosphatase"/>
</dbReference>
<dbReference type="PANTHER" id="PTHR48100">
    <property type="entry name" value="BROAD-SPECIFICITY PHOSPHATASE YOR283W-RELATED"/>
    <property type="match status" value="1"/>
</dbReference>
<evidence type="ECO:0000256" key="4">
    <source>
        <dbReference type="PIRSR" id="PIRSR613078-2"/>
    </source>
</evidence>
<proteinExistence type="predicted"/>
<dbReference type="Pfam" id="PF00300">
    <property type="entry name" value="His_Phos_1"/>
    <property type="match status" value="1"/>
</dbReference>
<dbReference type="GO" id="GO:0016791">
    <property type="term" value="F:phosphatase activity"/>
    <property type="evidence" value="ECO:0007669"/>
    <property type="project" value="TreeGrafter"/>
</dbReference>
<dbReference type="Gene3D" id="3.40.50.1240">
    <property type="entry name" value="Phosphoglycerate mutase-like"/>
    <property type="match status" value="1"/>
</dbReference>
<feature type="active site" description="Proton donor/acceptor" evidence="3">
    <location>
        <position position="117"/>
    </location>
</feature>
<dbReference type="PANTHER" id="PTHR48100:SF1">
    <property type="entry name" value="HISTIDINE PHOSPHATASE FAMILY PROTEIN-RELATED"/>
    <property type="match status" value="1"/>
</dbReference>
<feature type="binding site" evidence="4">
    <location>
        <position position="92"/>
    </location>
    <ligand>
        <name>substrate</name>
    </ligand>
</feature>
<dbReference type="GO" id="GO:0005737">
    <property type="term" value="C:cytoplasm"/>
    <property type="evidence" value="ECO:0007669"/>
    <property type="project" value="TreeGrafter"/>
</dbReference>
<evidence type="ECO:0000256" key="2">
    <source>
        <dbReference type="ARBA" id="ARBA00023235"/>
    </source>
</evidence>
<dbReference type="InterPro" id="IPR001345">
    <property type="entry name" value="PG/BPGM_mutase_AS"/>
</dbReference>
<dbReference type="InterPro" id="IPR013078">
    <property type="entry name" value="His_Pase_superF_clade-1"/>
</dbReference>
<evidence type="ECO:0000256" key="1">
    <source>
        <dbReference type="ARBA" id="ARBA00023152"/>
    </source>
</evidence>
<feature type="binding site" evidence="4">
    <location>
        <begin position="42"/>
        <end position="49"/>
    </location>
    <ligand>
        <name>substrate</name>
    </ligand>
</feature>
<dbReference type="SUPFAM" id="SSF53254">
    <property type="entry name" value="Phosphoglycerate mutase-like"/>
    <property type="match status" value="1"/>
</dbReference>
<evidence type="ECO:0000256" key="3">
    <source>
        <dbReference type="PIRSR" id="PIRSR613078-1"/>
    </source>
</evidence>
<dbReference type="AlphaFoldDB" id="A0A3P3XNA9"/>
<dbReference type="InterPro" id="IPR029033">
    <property type="entry name" value="His_PPase_superfam"/>
</dbReference>
<sequence>MYARYEPKNVPDPRLLEALQREQADGPFFSSLGHDMSVFILRHGQSEGNARNTYQGRLDFPLSAHGEEQARAAGEWLCQFSPDYVIASPMQRARRSAEIVADLVHIDHIEFNDVLIEVDTGIFSGIDPDTAARRYPELWDEFYIKSWDAIPAAEPSQSMYGRAILAWKRILELGLQGASRIVCMTHGGLVQWLMKSSLGVHRWLPLLPMSNCGISQYEIEMVKKNNPAFVQWTKINFHPPLAPEGPAPVF</sequence>
<accession>A0A3P3XNA9</accession>
<evidence type="ECO:0000313" key="5">
    <source>
        <dbReference type="EMBL" id="SLM17757.1"/>
    </source>
</evidence>
<dbReference type="EMBL" id="FWDO01000004">
    <property type="protein sequence ID" value="SLM17757.1"/>
    <property type="molecule type" value="Genomic_DNA"/>
</dbReference>
<dbReference type="PROSITE" id="PS00175">
    <property type="entry name" value="PG_MUTASE"/>
    <property type="match status" value="1"/>
</dbReference>
<dbReference type="CDD" id="cd07067">
    <property type="entry name" value="HP_PGM_like"/>
    <property type="match status" value="1"/>
</dbReference>
<gene>
    <name evidence="5" type="ORF">SPIRO4BDMA_40326</name>
</gene>
<protein>
    <submittedName>
        <fullName evidence="5">Putative Phosphoglycerate mutase</fullName>
    </submittedName>
</protein>
<dbReference type="SMART" id="SM00855">
    <property type="entry name" value="PGAM"/>
    <property type="match status" value="1"/>
</dbReference>
<keyword evidence="2" id="KW-0413">Isomerase</keyword>
<name>A0A3P3XNA9_9SPIR</name>
<organism evidence="5">
    <name type="scientific">uncultured spirochete</name>
    <dbReference type="NCBI Taxonomy" id="156406"/>
    <lineage>
        <taxon>Bacteria</taxon>
        <taxon>Pseudomonadati</taxon>
        <taxon>Spirochaetota</taxon>
        <taxon>Spirochaetia</taxon>
        <taxon>Spirochaetales</taxon>
        <taxon>environmental samples</taxon>
    </lineage>
</organism>
<reference evidence="5" key="1">
    <citation type="submission" date="2017-02" db="EMBL/GenBank/DDBJ databases">
        <authorList>
            <person name="Regsiter A."/>
            <person name="William W."/>
        </authorList>
    </citation>
    <scope>NUCLEOTIDE SEQUENCE</scope>
    <source>
        <strain evidence="5">BdmA 4</strain>
    </source>
</reference>
<feature type="active site" description="Tele-phosphohistidine intermediate" evidence="3">
    <location>
        <position position="43"/>
    </location>
</feature>
<keyword evidence="1" id="KW-0324">Glycolysis</keyword>